<sequence length="247" mass="26295">MKFIKSCLGAAALALVSSTALAFPISLDSVSGEWVNASGGANVTGEGTSQIRWGYGSPQSGYGFAPNGALPQVINDTAPFMLGTFTHYNYPIASETAIDSVDLNVFADFSNTSGNVSSGPFTFNFLHNETPNTAPVEHCDAFCQIVYFFTGKYKPSYSYDGPVDDIVQIMFDEQMASSEFLLGSKAYTLNLLGFEGDSSLLYTPEYEQTSVDLLANLEVRNVPEPGTLALLALGLAGLGVARRKTAA</sequence>
<keyword evidence="1" id="KW-0732">Signal</keyword>
<evidence type="ECO:0000313" key="3">
    <source>
        <dbReference type="EMBL" id="MFC5546025.1"/>
    </source>
</evidence>
<dbReference type="NCBIfam" id="NF038125">
    <property type="entry name" value="PEP_CTERM_THxN"/>
    <property type="match status" value="1"/>
</dbReference>
<dbReference type="NCBIfam" id="NF038131">
    <property type="entry name" value="choice_anch_K"/>
    <property type="match status" value="1"/>
</dbReference>
<accession>A0ABW0RR70</accession>
<dbReference type="EMBL" id="JBHSNL010000004">
    <property type="protein sequence ID" value="MFC5546025.1"/>
    <property type="molecule type" value="Genomic_DNA"/>
</dbReference>
<comment type="caution">
    <text evidence="3">The sequence shown here is derived from an EMBL/GenBank/DDBJ whole genome shotgun (WGS) entry which is preliminary data.</text>
</comment>
<evidence type="ECO:0000313" key="4">
    <source>
        <dbReference type="Proteomes" id="UP001596055"/>
    </source>
</evidence>
<dbReference type="RefSeq" id="WP_248160337.1">
    <property type="nucleotide sequence ID" value="NZ_JAKZAJ010000005.1"/>
</dbReference>
<dbReference type="InterPro" id="IPR013424">
    <property type="entry name" value="Ice-binding_C"/>
</dbReference>
<dbReference type="InterPro" id="IPR047995">
    <property type="entry name" value="Choice_anch_K"/>
</dbReference>
<dbReference type="NCBIfam" id="TIGR02595">
    <property type="entry name" value="PEP_CTERM"/>
    <property type="match status" value="1"/>
</dbReference>
<feature type="signal peptide" evidence="1">
    <location>
        <begin position="1"/>
        <end position="22"/>
    </location>
</feature>
<gene>
    <name evidence="3" type="ORF">ACFPQA_13235</name>
</gene>
<feature type="domain" description="Ice-binding protein C-terminal" evidence="2">
    <location>
        <begin position="222"/>
        <end position="243"/>
    </location>
</feature>
<proteinExistence type="predicted"/>
<keyword evidence="4" id="KW-1185">Reference proteome</keyword>
<evidence type="ECO:0000256" key="1">
    <source>
        <dbReference type="SAM" id="SignalP"/>
    </source>
</evidence>
<evidence type="ECO:0000259" key="2">
    <source>
        <dbReference type="Pfam" id="PF07589"/>
    </source>
</evidence>
<dbReference type="Proteomes" id="UP001596055">
    <property type="component" value="Unassembled WGS sequence"/>
</dbReference>
<reference evidence="4" key="1">
    <citation type="journal article" date="2019" name="Int. J. Syst. Evol. Microbiol.">
        <title>The Global Catalogue of Microorganisms (GCM) 10K type strain sequencing project: providing services to taxonomists for standard genome sequencing and annotation.</title>
        <authorList>
            <consortium name="The Broad Institute Genomics Platform"/>
            <consortium name="The Broad Institute Genome Sequencing Center for Infectious Disease"/>
            <person name="Wu L."/>
            <person name="Ma J."/>
        </authorList>
    </citation>
    <scope>NUCLEOTIDE SEQUENCE [LARGE SCALE GENOMIC DNA]</scope>
    <source>
        <strain evidence="4">CGMCC 4.1799</strain>
    </source>
</reference>
<dbReference type="Pfam" id="PF07589">
    <property type="entry name" value="PEP-CTERM"/>
    <property type="match status" value="1"/>
</dbReference>
<protein>
    <submittedName>
        <fullName evidence="3">THxN family PEP-CTERM protein</fullName>
    </submittedName>
</protein>
<name>A0ABW0RR70_9GAMM</name>
<feature type="chain" id="PRO_5046164105" evidence="1">
    <location>
        <begin position="23"/>
        <end position="247"/>
    </location>
</feature>
<organism evidence="3 4">
    <name type="scientific">Marinobacter koreensis</name>
    <dbReference type="NCBI Taxonomy" id="335974"/>
    <lineage>
        <taxon>Bacteria</taxon>
        <taxon>Pseudomonadati</taxon>
        <taxon>Pseudomonadota</taxon>
        <taxon>Gammaproteobacteria</taxon>
        <taxon>Pseudomonadales</taxon>
        <taxon>Marinobacteraceae</taxon>
        <taxon>Marinobacter</taxon>
    </lineage>
</organism>